<evidence type="ECO:0000313" key="3">
    <source>
        <dbReference type="EMBL" id="KAF2877297.1"/>
    </source>
</evidence>
<dbReference type="GO" id="GO:0005634">
    <property type="term" value="C:nucleus"/>
    <property type="evidence" value="ECO:0007669"/>
    <property type="project" value="InterPro"/>
</dbReference>
<dbReference type="GO" id="GO:0003676">
    <property type="term" value="F:nucleic acid binding"/>
    <property type="evidence" value="ECO:0007669"/>
    <property type="project" value="InterPro"/>
</dbReference>
<dbReference type="Proteomes" id="UP000481861">
    <property type="component" value="Unassembled WGS sequence"/>
</dbReference>
<evidence type="ECO:0000259" key="2">
    <source>
        <dbReference type="Pfam" id="PF03178"/>
    </source>
</evidence>
<feature type="domain" description="RSE1/DDB1/CPSF1 C-terminal" evidence="2">
    <location>
        <begin position="41"/>
        <end position="72"/>
    </location>
</feature>
<organism evidence="3 4">
    <name type="scientific">Massariosphaeria phaeospora</name>
    <dbReference type="NCBI Taxonomy" id="100035"/>
    <lineage>
        <taxon>Eukaryota</taxon>
        <taxon>Fungi</taxon>
        <taxon>Dikarya</taxon>
        <taxon>Ascomycota</taxon>
        <taxon>Pezizomycotina</taxon>
        <taxon>Dothideomycetes</taxon>
        <taxon>Pleosporomycetidae</taxon>
        <taxon>Pleosporales</taxon>
        <taxon>Pleosporales incertae sedis</taxon>
        <taxon>Massariosphaeria</taxon>
    </lineage>
</organism>
<dbReference type="AlphaFoldDB" id="A0A7C8IE19"/>
<keyword evidence="4" id="KW-1185">Reference proteome</keyword>
<dbReference type="Pfam" id="PF03178">
    <property type="entry name" value="CPSF_A"/>
    <property type="match status" value="1"/>
</dbReference>
<reference evidence="3 4" key="1">
    <citation type="submission" date="2020-01" db="EMBL/GenBank/DDBJ databases">
        <authorList>
            <consortium name="DOE Joint Genome Institute"/>
            <person name="Haridas S."/>
            <person name="Albert R."/>
            <person name="Binder M."/>
            <person name="Bloem J."/>
            <person name="Labutti K."/>
            <person name="Salamov A."/>
            <person name="Andreopoulos B."/>
            <person name="Baker S.E."/>
            <person name="Barry K."/>
            <person name="Bills G."/>
            <person name="Bluhm B.H."/>
            <person name="Cannon C."/>
            <person name="Castanera R."/>
            <person name="Culley D.E."/>
            <person name="Daum C."/>
            <person name="Ezra D."/>
            <person name="Gonzalez J.B."/>
            <person name="Henrissat B."/>
            <person name="Kuo A."/>
            <person name="Liang C."/>
            <person name="Lipzen A."/>
            <person name="Lutzoni F."/>
            <person name="Magnuson J."/>
            <person name="Mondo S."/>
            <person name="Nolan M."/>
            <person name="Ohm R."/>
            <person name="Pangilinan J."/>
            <person name="Park H.-J.H."/>
            <person name="Ramirez L."/>
            <person name="Alfaro M."/>
            <person name="Sun H."/>
            <person name="Tritt A."/>
            <person name="Yoshinaga Y."/>
            <person name="Zwiers L.-H.L."/>
            <person name="Turgeon B.G."/>
            <person name="Goodwin S.B."/>
            <person name="Spatafora J.W."/>
            <person name="Crous P.W."/>
            <person name="Grigoriev I.V."/>
        </authorList>
    </citation>
    <scope>NUCLEOTIDE SEQUENCE [LARGE SCALE GENOMIC DNA]</scope>
    <source>
        <strain evidence="3 4">CBS 611.86</strain>
    </source>
</reference>
<comment type="caution">
    <text evidence="3">The sequence shown here is derived from an EMBL/GenBank/DDBJ whole genome shotgun (WGS) entry which is preliminary data.</text>
</comment>
<feature type="compositionally biased region" description="Basic and acidic residues" evidence="1">
    <location>
        <begin position="25"/>
        <end position="35"/>
    </location>
</feature>
<feature type="region of interest" description="Disordered" evidence="1">
    <location>
        <begin position="16"/>
        <end position="41"/>
    </location>
</feature>
<evidence type="ECO:0000256" key="1">
    <source>
        <dbReference type="SAM" id="MobiDB-lite"/>
    </source>
</evidence>
<protein>
    <recommendedName>
        <fullName evidence="2">RSE1/DDB1/CPSF1 C-terminal domain-containing protein</fullName>
    </recommendedName>
</protein>
<dbReference type="EMBL" id="JAADJZ010000002">
    <property type="protein sequence ID" value="KAF2877297.1"/>
    <property type="molecule type" value="Genomic_DNA"/>
</dbReference>
<accession>A0A7C8IE19</accession>
<dbReference type="OrthoDB" id="436637at2759"/>
<name>A0A7C8IE19_9PLEO</name>
<proteinExistence type="predicted"/>
<evidence type="ECO:0000313" key="4">
    <source>
        <dbReference type="Proteomes" id="UP000481861"/>
    </source>
</evidence>
<sequence>MRIVSAKVVVGMVHQAPDGSTGQQLKDDCERHLPEPRSSGLESLPGRNHLAFRSYYTPSKCVIDGDLCERFLVFGRDKRESIAGQLAGGWTSDMIDDAIWLRRASFS</sequence>
<gene>
    <name evidence="3" type="ORF">BDV95DRAFT_601706</name>
</gene>
<dbReference type="InterPro" id="IPR004871">
    <property type="entry name" value="RSE1/DDB1/CPSF1_C"/>
</dbReference>